<name>A0A6P1NWJ0_9BACT</name>
<dbReference type="AlphaFoldDB" id="A0A6P1NWJ0"/>
<feature type="chain" id="PRO_5026806993" description="TonB-dependent receptor plug domain-containing protein" evidence="1">
    <location>
        <begin position="22"/>
        <end position="115"/>
    </location>
</feature>
<keyword evidence="3" id="KW-1185">Reference proteome</keyword>
<keyword evidence="1" id="KW-0732">Signal</keyword>
<dbReference type="RefSeq" id="WP_160688313.1">
    <property type="nucleotide sequence ID" value="NZ_CP047897.1"/>
</dbReference>
<dbReference type="Gene3D" id="2.170.130.10">
    <property type="entry name" value="TonB-dependent receptor, plug domain"/>
    <property type="match status" value="1"/>
</dbReference>
<sequence>MKKTFCLVILAAGLLSLEVQAQDGTNALVWPLQKSYAAVQMESSPYCVMKIGRDAHAFNHKDVDKINKQWISSVEVYKDAKALELYGEKAKDGVVIINIKEEYANQALEFLNKKE</sequence>
<organism evidence="2 3">
    <name type="scientific">Nibribacter ruber</name>
    <dbReference type="NCBI Taxonomy" id="2698458"/>
    <lineage>
        <taxon>Bacteria</taxon>
        <taxon>Pseudomonadati</taxon>
        <taxon>Bacteroidota</taxon>
        <taxon>Cytophagia</taxon>
        <taxon>Cytophagales</taxon>
        <taxon>Hymenobacteraceae</taxon>
        <taxon>Nibribacter</taxon>
    </lineage>
</organism>
<proteinExistence type="predicted"/>
<feature type="signal peptide" evidence="1">
    <location>
        <begin position="1"/>
        <end position="21"/>
    </location>
</feature>
<evidence type="ECO:0000256" key="1">
    <source>
        <dbReference type="SAM" id="SignalP"/>
    </source>
</evidence>
<dbReference type="InterPro" id="IPR037066">
    <property type="entry name" value="Plug_dom_sf"/>
</dbReference>
<evidence type="ECO:0000313" key="3">
    <source>
        <dbReference type="Proteomes" id="UP000464214"/>
    </source>
</evidence>
<evidence type="ECO:0008006" key="4">
    <source>
        <dbReference type="Google" id="ProtNLM"/>
    </source>
</evidence>
<accession>A0A6P1NWJ0</accession>
<reference evidence="2 3" key="1">
    <citation type="submission" date="2020-01" db="EMBL/GenBank/DDBJ databases">
        <authorList>
            <person name="Kim M."/>
        </authorList>
    </citation>
    <scope>NUCLEOTIDE SEQUENCE [LARGE SCALE GENOMIC DNA]</scope>
    <source>
        <strain evidence="2 3">BT10</strain>
    </source>
</reference>
<dbReference type="EMBL" id="CP047897">
    <property type="protein sequence ID" value="QHL86165.1"/>
    <property type="molecule type" value="Genomic_DNA"/>
</dbReference>
<protein>
    <recommendedName>
        <fullName evidence="4">TonB-dependent receptor plug domain-containing protein</fullName>
    </recommendedName>
</protein>
<dbReference type="Proteomes" id="UP000464214">
    <property type="component" value="Chromosome"/>
</dbReference>
<evidence type="ECO:0000313" key="2">
    <source>
        <dbReference type="EMBL" id="QHL86165.1"/>
    </source>
</evidence>
<gene>
    <name evidence="2" type="ORF">GU926_01360</name>
</gene>
<dbReference type="KEGG" id="nib:GU926_01360"/>